<keyword evidence="7" id="KW-0235">DNA replication</keyword>
<comment type="catalytic activity">
    <reaction evidence="6 7">
        <text>DNA(n) + a 2'-deoxyribonucleoside 5'-triphosphate = DNA(n+1) + diphosphate</text>
        <dbReference type="Rhea" id="RHEA:22508"/>
        <dbReference type="Rhea" id="RHEA-COMP:17339"/>
        <dbReference type="Rhea" id="RHEA-COMP:17340"/>
        <dbReference type="ChEBI" id="CHEBI:33019"/>
        <dbReference type="ChEBI" id="CHEBI:61560"/>
        <dbReference type="ChEBI" id="CHEBI:173112"/>
        <dbReference type="EC" id="2.7.7.7"/>
    </reaction>
</comment>
<comment type="similarity">
    <text evidence="1 7">Belongs to the DNA polymerase type-B family.</text>
</comment>
<reference evidence="10 11" key="1">
    <citation type="journal article" date="2019" name="ISME J.">
        <title>Isolation and characterization of a thermophilic sulfur- and iron-reducing thaumarchaeote from a terrestrial acidic hot spring.</title>
        <authorList>
            <person name="Kato S."/>
            <person name="Itoh T."/>
            <person name="Yuki M."/>
            <person name="Nagamori M."/>
            <person name="Ohnishi M."/>
            <person name="Uematsu K."/>
            <person name="Suzuki K."/>
            <person name="Takashina T."/>
            <person name="Ohkuma M."/>
        </authorList>
    </citation>
    <scope>NUCLEOTIDE SEQUENCE [LARGE SCALE GENOMIC DNA]</scope>
    <source>
        <strain evidence="10 11">NAS-02</strain>
    </source>
</reference>
<evidence type="ECO:0000256" key="4">
    <source>
        <dbReference type="ARBA" id="ARBA00022932"/>
    </source>
</evidence>
<dbReference type="Gene3D" id="3.30.420.10">
    <property type="entry name" value="Ribonuclease H-like superfamily/Ribonuclease H"/>
    <property type="match status" value="1"/>
</dbReference>
<dbReference type="GO" id="GO:0003887">
    <property type="term" value="F:DNA-directed DNA polymerase activity"/>
    <property type="evidence" value="ECO:0007669"/>
    <property type="project" value="UniProtKB-KW"/>
</dbReference>
<dbReference type="InterPro" id="IPR050240">
    <property type="entry name" value="DNA_pol_type-B"/>
</dbReference>
<dbReference type="InterPro" id="IPR043502">
    <property type="entry name" value="DNA/RNA_pol_sf"/>
</dbReference>
<proteinExistence type="inferred from homology"/>
<accession>A0A4P2VCC1</accession>
<evidence type="ECO:0000256" key="1">
    <source>
        <dbReference type="ARBA" id="ARBA00005755"/>
    </source>
</evidence>
<dbReference type="Pfam" id="PF00136">
    <property type="entry name" value="DNA_pol_B"/>
    <property type="match status" value="1"/>
</dbReference>
<dbReference type="GO" id="GO:0000166">
    <property type="term" value="F:nucleotide binding"/>
    <property type="evidence" value="ECO:0007669"/>
    <property type="project" value="InterPro"/>
</dbReference>
<protein>
    <recommendedName>
        <fullName evidence="7">DNA polymerase</fullName>
        <ecNumber evidence="7">2.7.7.7</ecNumber>
    </recommendedName>
</protein>
<gene>
    <name evidence="10" type="ORF">NAS2_0407</name>
</gene>
<dbReference type="EMBL" id="AP018732">
    <property type="protein sequence ID" value="BBE41797.1"/>
    <property type="molecule type" value="Genomic_DNA"/>
</dbReference>
<dbReference type="InterPro" id="IPR006172">
    <property type="entry name" value="DNA-dir_DNA_pol_B"/>
</dbReference>
<dbReference type="Pfam" id="PF03104">
    <property type="entry name" value="DNA_pol_B_exo1"/>
    <property type="match status" value="1"/>
</dbReference>
<sequence>MDPPTPAQLIERLSKLTEHSDDVPDSLLIGAGYDGQRKLAYLQFYDPQSQEIRFYYDRTGHKPYLYTRAAPEELGHLRDREDILEYRVEEKLDLLNDTRAKFTKIIVDDPLAVSGSGNRKGLRDLVNAYEADITYYLNYIYDLGIHPGTFYRVESGTVKPAALEVPDDVRASLAKALEKVEQDFRRYVEEWARVLSQPFPKVKRAALDIEVFTEQMDRIPDPARADQKVISASLVGSDGAKRVYLLRRPELEVGERRLPPEAQELIFDSEEELLLALFNDMMDYPVIVTFNGDDFDLPYLYHRALKFGIPKDAVPIALGRNEAHIRHGVHVDLYKVFNNRAIQGYAFNNRYSEHTLNGIAEALLNMEKVEFEGSISDLSSEMLAYYNYTDSELTYRLTEFNNDLLMRLLMTIMRIAKMPMADVARTSVSNWIRSLLIFEHRRLGAIVPSKEDLESRSVSYSKAVIKDKKYRGGLVIEPVPGVHFNVVVLDFASLYPSIIKVYNISYETVRCPHEECRRDPSLRVPDTEHWICKKRRGITSLLIGSLRDIRVDYFKALSKRPGVTDEEKEFYSVISQALKVILNASYGVMGFENFALYYLPVAEATTAYGRWAITQTLNHAREMGLEVVYGDTDSLFVRAPSDEQIRSLIGWAKEKLGIDLEVDKVFKYVAFSQRKKNYIGVYGNGHVEVKGLTGKKSNTPDYIKKVFYDVLNVLASVNSEQDFERASSEIRKMIRQAYLEIKNRKVPLDGLAFRVMLSKSIDQYKDTTPQHVKAARLLRNSGKDVKPGDIISYVKTTSAMGVKPISMARPEDIDVDKYVEYLRSTFDQLLDALGYSFEEIMGITSIEEFFF</sequence>
<keyword evidence="4 7" id="KW-0239">DNA-directed DNA polymerase</keyword>
<evidence type="ECO:0000256" key="2">
    <source>
        <dbReference type="ARBA" id="ARBA00022679"/>
    </source>
</evidence>
<dbReference type="Proteomes" id="UP000509448">
    <property type="component" value="Chromosome"/>
</dbReference>
<dbReference type="PROSITE" id="PS00116">
    <property type="entry name" value="DNA_POLYMERASE_B"/>
    <property type="match status" value="1"/>
</dbReference>
<dbReference type="SUPFAM" id="SSF56672">
    <property type="entry name" value="DNA/RNA polymerases"/>
    <property type="match status" value="1"/>
</dbReference>
<dbReference type="NCBIfam" id="NF004417">
    <property type="entry name" value="PRK05761.1-3"/>
    <property type="match status" value="1"/>
</dbReference>
<dbReference type="PANTHER" id="PTHR10322:SF20">
    <property type="entry name" value="DNA POLYMERASE 1"/>
    <property type="match status" value="1"/>
</dbReference>
<evidence type="ECO:0000256" key="7">
    <source>
        <dbReference type="RuleBase" id="RU000442"/>
    </source>
</evidence>
<dbReference type="Gene3D" id="3.90.1600.10">
    <property type="entry name" value="Palm domain of DNA polymerase"/>
    <property type="match status" value="1"/>
</dbReference>
<dbReference type="InterPro" id="IPR023211">
    <property type="entry name" value="DNA_pol_palm_dom_sf"/>
</dbReference>
<dbReference type="KEGG" id="ccai:NAS2_0407"/>
<evidence type="ECO:0000256" key="3">
    <source>
        <dbReference type="ARBA" id="ARBA00022695"/>
    </source>
</evidence>
<dbReference type="InterPro" id="IPR006134">
    <property type="entry name" value="DNA-dir_DNA_pol_B_multi_dom"/>
</dbReference>
<keyword evidence="5 7" id="KW-0238">DNA-binding</keyword>
<organism evidence="10 11">
    <name type="scientific">Conexivisphaera calida</name>
    <dbReference type="NCBI Taxonomy" id="1874277"/>
    <lineage>
        <taxon>Archaea</taxon>
        <taxon>Nitrososphaerota</taxon>
        <taxon>Conexivisphaeria</taxon>
        <taxon>Conexivisphaerales</taxon>
        <taxon>Conexivisphaeraceae</taxon>
        <taxon>Conexivisphaera</taxon>
    </lineage>
</organism>
<evidence type="ECO:0000256" key="6">
    <source>
        <dbReference type="ARBA" id="ARBA00049244"/>
    </source>
</evidence>
<dbReference type="FunFam" id="1.10.287.690:FF:000011">
    <property type="entry name" value="DNA polymerase"/>
    <property type="match status" value="1"/>
</dbReference>
<evidence type="ECO:0000313" key="11">
    <source>
        <dbReference type="Proteomes" id="UP000509448"/>
    </source>
</evidence>
<dbReference type="SMART" id="SM00486">
    <property type="entry name" value="POLBc"/>
    <property type="match status" value="1"/>
</dbReference>
<dbReference type="GO" id="GO:0003677">
    <property type="term" value="F:DNA binding"/>
    <property type="evidence" value="ECO:0007669"/>
    <property type="project" value="UniProtKB-KW"/>
</dbReference>
<evidence type="ECO:0000259" key="9">
    <source>
        <dbReference type="Pfam" id="PF03104"/>
    </source>
</evidence>
<dbReference type="OrthoDB" id="323192at2157"/>
<dbReference type="InterPro" id="IPR017964">
    <property type="entry name" value="DNA-dir_DNA_pol_B_CS"/>
</dbReference>
<dbReference type="RefSeq" id="WP_174448100.1">
    <property type="nucleotide sequence ID" value="NZ_AP018732.1"/>
</dbReference>
<dbReference type="Gene3D" id="3.30.342.10">
    <property type="entry name" value="DNA Polymerase, chain B, domain 1"/>
    <property type="match status" value="1"/>
</dbReference>
<dbReference type="GO" id="GO:0006261">
    <property type="term" value="P:DNA-templated DNA replication"/>
    <property type="evidence" value="ECO:0007669"/>
    <property type="project" value="TreeGrafter"/>
</dbReference>
<name>A0A4P2VCC1_9ARCH</name>
<dbReference type="InterPro" id="IPR036397">
    <property type="entry name" value="RNaseH_sf"/>
</dbReference>
<dbReference type="Gene3D" id="1.10.287.1390">
    <property type="match status" value="2"/>
</dbReference>
<evidence type="ECO:0000313" key="10">
    <source>
        <dbReference type="EMBL" id="BBE41797.1"/>
    </source>
</evidence>
<dbReference type="AlphaFoldDB" id="A0A4P2VCC1"/>
<keyword evidence="11" id="KW-1185">Reference proteome</keyword>
<dbReference type="PRINTS" id="PR00106">
    <property type="entry name" value="DNAPOLB"/>
</dbReference>
<dbReference type="Gene3D" id="1.10.287.690">
    <property type="entry name" value="Helix hairpin bin"/>
    <property type="match status" value="1"/>
</dbReference>
<dbReference type="InterPro" id="IPR012337">
    <property type="entry name" value="RNaseH-like_sf"/>
</dbReference>
<evidence type="ECO:0000256" key="5">
    <source>
        <dbReference type="ARBA" id="ARBA00023125"/>
    </source>
</evidence>
<dbReference type="EC" id="2.7.7.7" evidence="7"/>
<dbReference type="InterPro" id="IPR006133">
    <property type="entry name" value="DNA-dir_DNA_pol_B_exonuc"/>
</dbReference>
<evidence type="ECO:0000259" key="8">
    <source>
        <dbReference type="Pfam" id="PF00136"/>
    </source>
</evidence>
<dbReference type="GeneID" id="55584225"/>
<dbReference type="SUPFAM" id="SSF53098">
    <property type="entry name" value="Ribonuclease H-like"/>
    <property type="match status" value="1"/>
</dbReference>
<dbReference type="PANTHER" id="PTHR10322">
    <property type="entry name" value="DNA POLYMERASE CATALYTIC SUBUNIT"/>
    <property type="match status" value="1"/>
</dbReference>
<feature type="domain" description="DNA-directed DNA polymerase family B exonuclease" evidence="9">
    <location>
        <begin position="128"/>
        <end position="339"/>
    </location>
</feature>
<feature type="domain" description="DNA-directed DNA polymerase family B multifunctional" evidence="8">
    <location>
        <begin position="420"/>
        <end position="809"/>
    </location>
</feature>
<keyword evidence="2 7" id="KW-0808">Transferase</keyword>
<keyword evidence="3 7" id="KW-0548">Nucleotidyltransferase</keyword>